<sequence length="120" mass="13551">MEKLFSYGTLQLPEVQLSSFSRLLEGKKDSLHGYILKDLQITDPHVLQLSGQAVHKILVSTRLKADCVDGMVFELTENELLKADEYEVDDYVRIKVCLASGAEAWVYAHKSELLVPDEIL</sequence>
<organism evidence="2 3">
    <name type="scientific">Legionella massiliensis</name>
    <dbReference type="NCBI Taxonomy" id="1034943"/>
    <lineage>
        <taxon>Bacteria</taxon>
        <taxon>Pseudomonadati</taxon>
        <taxon>Pseudomonadota</taxon>
        <taxon>Gammaproteobacteria</taxon>
        <taxon>Legionellales</taxon>
        <taxon>Legionellaceae</taxon>
        <taxon>Legionella</taxon>
    </lineage>
</organism>
<dbReference type="CDD" id="cd06661">
    <property type="entry name" value="GGCT_like"/>
    <property type="match status" value="1"/>
</dbReference>
<evidence type="ECO:0000313" key="3">
    <source>
        <dbReference type="Proteomes" id="UP000044071"/>
    </source>
</evidence>
<dbReference type="OrthoDB" id="9798388at2"/>
<gene>
    <name evidence="2" type="ORF">BN59_02492</name>
</gene>
<keyword evidence="3" id="KW-1185">Reference proteome</keyword>
<dbReference type="Proteomes" id="UP000044071">
    <property type="component" value="Unassembled WGS sequence"/>
</dbReference>
<name>A0A078L279_9GAMM</name>
<dbReference type="InterPro" id="IPR009288">
    <property type="entry name" value="AIG2-like_dom"/>
</dbReference>
<dbReference type="Gene3D" id="3.10.490.10">
    <property type="entry name" value="Gamma-glutamyl cyclotransferase-like"/>
    <property type="match status" value="1"/>
</dbReference>
<feature type="domain" description="Gamma-glutamylcyclotransferase AIG2-like" evidence="1">
    <location>
        <begin position="4"/>
        <end position="110"/>
    </location>
</feature>
<dbReference type="AlphaFoldDB" id="A0A078L279"/>
<proteinExistence type="predicted"/>
<dbReference type="EMBL" id="CCSB01000003">
    <property type="protein sequence ID" value="CDZ78184.1"/>
    <property type="molecule type" value="Genomic_DNA"/>
</dbReference>
<evidence type="ECO:0000313" key="2">
    <source>
        <dbReference type="EMBL" id="CDZ78184.1"/>
    </source>
</evidence>
<dbReference type="STRING" id="1034943.BN59_02492"/>
<dbReference type="Pfam" id="PF06094">
    <property type="entry name" value="GGACT"/>
    <property type="match status" value="1"/>
</dbReference>
<protein>
    <submittedName>
        <fullName evidence="2">AIG2-like family protein</fullName>
    </submittedName>
</protein>
<dbReference type="InterPro" id="IPR036568">
    <property type="entry name" value="GGCT-like_sf"/>
</dbReference>
<dbReference type="SUPFAM" id="SSF110857">
    <property type="entry name" value="Gamma-glutamyl cyclotransferase-like"/>
    <property type="match status" value="1"/>
</dbReference>
<accession>A0A078L279</accession>
<dbReference type="eggNOG" id="COG2105">
    <property type="taxonomic scope" value="Bacteria"/>
</dbReference>
<evidence type="ECO:0000259" key="1">
    <source>
        <dbReference type="Pfam" id="PF06094"/>
    </source>
</evidence>
<dbReference type="RefSeq" id="WP_043874716.1">
    <property type="nucleotide sequence ID" value="NZ_CCVW01000003.1"/>
</dbReference>
<reference evidence="2 3" key="1">
    <citation type="submission" date="2014-06" db="EMBL/GenBank/DDBJ databases">
        <authorList>
            <person name="Urmite Genomes Urmite Genomes"/>
        </authorList>
    </citation>
    <scope>NUCLEOTIDE SEQUENCE [LARGE SCALE GENOMIC DNA]</scope>
</reference>
<dbReference type="InterPro" id="IPR013024">
    <property type="entry name" value="GGCT-like"/>
</dbReference>